<evidence type="ECO:0000259" key="3">
    <source>
        <dbReference type="PROSITE" id="PS50086"/>
    </source>
</evidence>
<reference evidence="4 5" key="1">
    <citation type="journal article" date="2009" name="Science">
        <title>Green evolution and dynamic adaptations revealed by genomes of the marine picoeukaryotes Micromonas.</title>
        <authorList>
            <person name="Worden A.Z."/>
            <person name="Lee J.H."/>
            <person name="Mock T."/>
            <person name="Rouze P."/>
            <person name="Simmons M.P."/>
            <person name="Aerts A.L."/>
            <person name="Allen A.E."/>
            <person name="Cuvelier M.L."/>
            <person name="Derelle E."/>
            <person name="Everett M.V."/>
            <person name="Foulon E."/>
            <person name="Grimwood J."/>
            <person name="Gundlach H."/>
            <person name="Henrissat B."/>
            <person name="Napoli C."/>
            <person name="McDonald S.M."/>
            <person name="Parker M.S."/>
            <person name="Rombauts S."/>
            <person name="Salamov A."/>
            <person name="Von Dassow P."/>
            <person name="Badger J.H."/>
            <person name="Coutinho P.M."/>
            <person name="Demir E."/>
            <person name="Dubchak I."/>
            <person name="Gentemann C."/>
            <person name="Eikrem W."/>
            <person name="Gready J.E."/>
            <person name="John U."/>
            <person name="Lanier W."/>
            <person name="Lindquist E.A."/>
            <person name="Lucas S."/>
            <person name="Mayer K.F."/>
            <person name="Moreau H."/>
            <person name="Not F."/>
            <person name="Otillar R."/>
            <person name="Panaud O."/>
            <person name="Pangilinan J."/>
            <person name="Paulsen I."/>
            <person name="Piegu B."/>
            <person name="Poliakov A."/>
            <person name="Robbens S."/>
            <person name="Schmutz J."/>
            <person name="Toulza E."/>
            <person name="Wyss T."/>
            <person name="Zelensky A."/>
            <person name="Zhou K."/>
            <person name="Armbrust E.V."/>
            <person name="Bhattacharya D."/>
            <person name="Goodenough U.W."/>
            <person name="Van de Peer Y."/>
            <person name="Grigoriev I.V."/>
        </authorList>
    </citation>
    <scope>NUCLEOTIDE SEQUENCE [LARGE SCALE GENOMIC DNA]</scope>
    <source>
        <strain evidence="4 5">CCMP1545</strain>
    </source>
</reference>
<accession>C1MUX4</accession>
<dbReference type="AlphaFoldDB" id="C1MUX4"/>
<protein>
    <submittedName>
        <fullName evidence="4">Predicted protein</fullName>
    </submittedName>
</protein>
<dbReference type="Gene3D" id="1.10.472.80">
    <property type="entry name" value="Ypt/Rab-GAP domain of gyp1p, domain 3"/>
    <property type="match status" value="1"/>
</dbReference>
<dbReference type="Proteomes" id="UP000001876">
    <property type="component" value="Unassembled WGS sequence"/>
</dbReference>
<dbReference type="InterPro" id="IPR000195">
    <property type="entry name" value="Rab-GAP-TBC_dom"/>
</dbReference>
<dbReference type="PANTHER" id="PTHR16110">
    <property type="entry name" value="TBC1 DOMAIN FAMILY MEMBER 19"/>
    <property type="match status" value="1"/>
</dbReference>
<feature type="compositionally biased region" description="Basic residues" evidence="1">
    <location>
        <begin position="197"/>
        <end position="208"/>
    </location>
</feature>
<dbReference type="SUPFAM" id="SSF47923">
    <property type="entry name" value="Ypt/Rab-GAP domain of gyp1p"/>
    <property type="match status" value="1"/>
</dbReference>
<organism evidence="5">
    <name type="scientific">Micromonas pusilla (strain CCMP1545)</name>
    <name type="common">Picoplanktonic green alga</name>
    <dbReference type="NCBI Taxonomy" id="564608"/>
    <lineage>
        <taxon>Eukaryota</taxon>
        <taxon>Viridiplantae</taxon>
        <taxon>Chlorophyta</taxon>
        <taxon>Mamiellophyceae</taxon>
        <taxon>Mamiellales</taxon>
        <taxon>Mamiellaceae</taxon>
        <taxon>Micromonas</taxon>
    </lineage>
</organism>
<dbReference type="InterPro" id="IPR042507">
    <property type="entry name" value="TBC1D19"/>
</dbReference>
<dbReference type="eggNOG" id="ENOG502QSFR">
    <property type="taxonomic scope" value="Eukaryota"/>
</dbReference>
<dbReference type="GeneID" id="9684706"/>
<proteinExistence type="predicted"/>
<dbReference type="PROSITE" id="PS50086">
    <property type="entry name" value="TBC_RABGAP"/>
    <property type="match status" value="1"/>
</dbReference>
<keyword evidence="2" id="KW-0812">Transmembrane</keyword>
<evidence type="ECO:0000313" key="5">
    <source>
        <dbReference type="Proteomes" id="UP000001876"/>
    </source>
</evidence>
<gene>
    <name evidence="4" type="ORF">MICPUCDRAFT_58967</name>
</gene>
<dbReference type="EMBL" id="GG663740">
    <property type="protein sequence ID" value="EEH56398.1"/>
    <property type="molecule type" value="Genomic_DNA"/>
</dbReference>
<feature type="domain" description="Rab-GAP TBC" evidence="3">
    <location>
        <begin position="326"/>
        <end position="558"/>
    </location>
</feature>
<feature type="region of interest" description="Disordered" evidence="1">
    <location>
        <begin position="97"/>
        <end position="136"/>
    </location>
</feature>
<evidence type="ECO:0000313" key="4">
    <source>
        <dbReference type="EMBL" id="EEH56398.1"/>
    </source>
</evidence>
<feature type="region of interest" description="Disordered" evidence="1">
    <location>
        <begin position="167"/>
        <end position="223"/>
    </location>
</feature>
<feature type="transmembrane region" description="Helical" evidence="2">
    <location>
        <begin position="554"/>
        <end position="573"/>
    </location>
</feature>
<dbReference type="OrthoDB" id="10249775at2759"/>
<dbReference type="Pfam" id="PF00566">
    <property type="entry name" value="RabGAP-TBC"/>
    <property type="match status" value="1"/>
</dbReference>
<dbReference type="KEGG" id="mpp:MICPUCDRAFT_58967"/>
<evidence type="ECO:0000256" key="2">
    <source>
        <dbReference type="SAM" id="Phobius"/>
    </source>
</evidence>
<sequence length="618" mass="67011">MEHVAGAGGSPGGVAATLPARELYSADHAHVRAVVNALEGTMDYWQCRRALKEEAVKPSYRVESFAEYLPSLMEELGLATRMRNYAFAMRERLPGLERGGDARVRGDESASGDGGEIDSDARAEASGTPSLFDDDARETAGMLESIAVARRVWRRQLTERLNELSAASGTPLASAARDDAGDDGGATKSKRSGGGGGRRRRRRRRGRRGRPDRARLDRDRTARADLPHLYGHADLLRAASNVGWTPEDGGASTPAHVPSWGLVKIELRAPSTTWLRAFFRQTAPEHAQIGVDDLVDASYAARRDAVAAALAKERSIPKCRAFAKTGVPASRRGAIWSAALGAAAPGDQRARAHFDALCDDVRRRSLLVDALFARDVAETCDHATYFPFAESLRAVALAFSRDARVPDLCVGSGRCAPHPMLDGVARDGTKRRDGGRGGSTYPPCGVLPFDGFASFLAPLAFIYAHPAELLDVFERMYARYFCRLHVLSDETFPSPALVGLLRAFEDLAQRHEPALCFHLLSINAPAATLASAWIVHAFARHLDATQTLLLWDRIVGYDSVLPIAVAAAAVIAFRKDALMRAASAEEAREAVEDLSSLQIVPLLQAFLWRDGDGADERR</sequence>
<dbReference type="PANTHER" id="PTHR16110:SF1">
    <property type="entry name" value="TBC1 DOMAIN FAMILY MEMBER 19"/>
    <property type="match status" value="1"/>
</dbReference>
<keyword evidence="5" id="KW-1185">Reference proteome</keyword>
<keyword evidence="2" id="KW-1133">Transmembrane helix</keyword>
<name>C1MUX4_MICPC</name>
<feature type="compositionally biased region" description="Basic and acidic residues" evidence="1">
    <location>
        <begin position="97"/>
        <end position="108"/>
    </location>
</feature>
<dbReference type="RefSeq" id="XP_003059266.1">
    <property type="nucleotide sequence ID" value="XM_003059220.1"/>
</dbReference>
<evidence type="ECO:0000256" key="1">
    <source>
        <dbReference type="SAM" id="MobiDB-lite"/>
    </source>
</evidence>
<dbReference type="InterPro" id="IPR035969">
    <property type="entry name" value="Rab-GAP_TBC_sf"/>
</dbReference>
<feature type="compositionally biased region" description="Basic and acidic residues" evidence="1">
    <location>
        <begin position="209"/>
        <end position="223"/>
    </location>
</feature>
<keyword evidence="2" id="KW-0472">Membrane</keyword>